<reference evidence="1 2" key="1">
    <citation type="submission" date="2015-01" db="EMBL/GenBank/DDBJ databases">
        <title>Evolution of Trichinella species and genotypes.</title>
        <authorList>
            <person name="Korhonen P.K."/>
            <person name="Edoardo P."/>
            <person name="Giuseppe L.R."/>
            <person name="Gasser R.B."/>
        </authorList>
    </citation>
    <scope>NUCLEOTIDE SEQUENCE [LARGE SCALE GENOMIC DNA]</scope>
    <source>
        <strain evidence="1">ISS1029</strain>
    </source>
</reference>
<comment type="caution">
    <text evidence="1">The sequence shown here is derived from an EMBL/GenBank/DDBJ whole genome shotgun (WGS) entry which is preliminary data.</text>
</comment>
<dbReference type="AlphaFoldDB" id="A0A0V1E1I9"/>
<dbReference type="OrthoDB" id="5926801at2759"/>
<dbReference type="Proteomes" id="UP000055024">
    <property type="component" value="Unassembled WGS sequence"/>
</dbReference>
<keyword evidence="2" id="KW-1185">Reference proteome</keyword>
<proteinExistence type="predicted"/>
<dbReference type="EMBL" id="JYDP01007482">
    <property type="protein sequence ID" value="KRY67712.1"/>
    <property type="molecule type" value="Genomic_DNA"/>
</dbReference>
<organism evidence="1 2">
    <name type="scientific">Trichinella zimbabwensis</name>
    <dbReference type="NCBI Taxonomy" id="268475"/>
    <lineage>
        <taxon>Eukaryota</taxon>
        <taxon>Metazoa</taxon>
        <taxon>Ecdysozoa</taxon>
        <taxon>Nematoda</taxon>
        <taxon>Enoplea</taxon>
        <taxon>Dorylaimia</taxon>
        <taxon>Trichinellida</taxon>
        <taxon>Trichinellidae</taxon>
        <taxon>Trichinella</taxon>
    </lineage>
</organism>
<evidence type="ECO:0000313" key="2">
    <source>
        <dbReference type="Proteomes" id="UP000055024"/>
    </source>
</evidence>
<accession>A0A0V1E1I9</accession>
<protein>
    <submittedName>
        <fullName evidence="1">Uncharacterized protein</fullName>
    </submittedName>
</protein>
<evidence type="ECO:0000313" key="1">
    <source>
        <dbReference type="EMBL" id="KRY67712.1"/>
    </source>
</evidence>
<sequence length="50" mass="5683">MPRYNMNKGNALLNSTNEDYLKEKTNESKHASACLNLKFQNSKMAYINGS</sequence>
<gene>
    <name evidence="1" type="ORF">T11_14333</name>
</gene>
<name>A0A0V1E1I9_9BILA</name>